<keyword evidence="6" id="KW-1185">Reference proteome</keyword>
<name>A0ABM1BZ88_LIMPO</name>
<protein>
    <submittedName>
        <fullName evidence="7">Tetraspanin-7-like</fullName>
    </submittedName>
</protein>
<evidence type="ECO:0000313" key="6">
    <source>
        <dbReference type="Proteomes" id="UP000694941"/>
    </source>
</evidence>
<evidence type="ECO:0000256" key="2">
    <source>
        <dbReference type="ARBA" id="ARBA00022692"/>
    </source>
</evidence>
<proteinExistence type="predicted"/>
<sequence>MGRRLQTAAALTCMKICLMVFNFIFWLTGIGILVIGIWMKVALYQFLQLSDEYNNAAPNVLIGTGAAIIVVGFLACCCTVKGKPVLLYLFSCFLVLVFMLELGAAISGYIFRGKLHAGFQRGLNDALKNYKGSDNVHDKNLDRLQST</sequence>
<keyword evidence="3 5" id="KW-1133">Transmembrane helix</keyword>
<dbReference type="InterPro" id="IPR018499">
    <property type="entry name" value="Tetraspanin/Peripherin"/>
</dbReference>
<gene>
    <name evidence="7" type="primary">LOC106475337</name>
</gene>
<evidence type="ECO:0000256" key="3">
    <source>
        <dbReference type="ARBA" id="ARBA00022989"/>
    </source>
</evidence>
<evidence type="ECO:0000256" key="4">
    <source>
        <dbReference type="ARBA" id="ARBA00023136"/>
    </source>
</evidence>
<evidence type="ECO:0000256" key="1">
    <source>
        <dbReference type="ARBA" id="ARBA00004141"/>
    </source>
</evidence>
<reference evidence="7" key="1">
    <citation type="submission" date="2025-08" db="UniProtKB">
        <authorList>
            <consortium name="RefSeq"/>
        </authorList>
    </citation>
    <scope>IDENTIFICATION</scope>
    <source>
        <tissue evidence="7">Muscle</tissue>
    </source>
</reference>
<feature type="non-terminal residue" evidence="7">
    <location>
        <position position="147"/>
    </location>
</feature>
<keyword evidence="2 5" id="KW-0812">Transmembrane</keyword>
<dbReference type="Pfam" id="PF00335">
    <property type="entry name" value="Tetraspanin"/>
    <property type="match status" value="1"/>
</dbReference>
<keyword evidence="4 5" id="KW-0472">Membrane</keyword>
<organism evidence="6 7">
    <name type="scientific">Limulus polyphemus</name>
    <name type="common">Atlantic horseshoe crab</name>
    <dbReference type="NCBI Taxonomy" id="6850"/>
    <lineage>
        <taxon>Eukaryota</taxon>
        <taxon>Metazoa</taxon>
        <taxon>Ecdysozoa</taxon>
        <taxon>Arthropoda</taxon>
        <taxon>Chelicerata</taxon>
        <taxon>Merostomata</taxon>
        <taxon>Xiphosura</taxon>
        <taxon>Limulidae</taxon>
        <taxon>Limulus</taxon>
    </lineage>
</organism>
<dbReference type="PRINTS" id="PR00259">
    <property type="entry name" value="TMFOUR"/>
</dbReference>
<accession>A0ABM1BZ88</accession>
<evidence type="ECO:0000313" key="7">
    <source>
        <dbReference type="RefSeq" id="XP_013791479.1"/>
    </source>
</evidence>
<feature type="transmembrane region" description="Helical" evidence="5">
    <location>
        <begin position="85"/>
        <end position="111"/>
    </location>
</feature>
<evidence type="ECO:0000256" key="5">
    <source>
        <dbReference type="SAM" id="Phobius"/>
    </source>
</evidence>
<feature type="transmembrane region" description="Helical" evidence="5">
    <location>
        <begin position="12"/>
        <end position="39"/>
    </location>
</feature>
<dbReference type="RefSeq" id="XP_013791479.1">
    <property type="nucleotide sequence ID" value="XM_013936025.2"/>
</dbReference>
<dbReference type="GeneID" id="106475337"/>
<dbReference type="Proteomes" id="UP000694941">
    <property type="component" value="Unplaced"/>
</dbReference>
<dbReference type="PANTHER" id="PTHR19282:SF252">
    <property type="entry name" value="TETRASPANIN"/>
    <property type="match status" value="1"/>
</dbReference>
<dbReference type="PANTHER" id="PTHR19282">
    <property type="entry name" value="TETRASPANIN"/>
    <property type="match status" value="1"/>
</dbReference>
<feature type="transmembrane region" description="Helical" evidence="5">
    <location>
        <begin position="59"/>
        <end position="78"/>
    </location>
</feature>
<comment type="subcellular location">
    <subcellularLocation>
        <location evidence="1">Membrane</location>
        <topology evidence="1">Multi-pass membrane protein</topology>
    </subcellularLocation>
</comment>